<proteinExistence type="predicted"/>
<dbReference type="AlphaFoldDB" id="A0A165D7J6"/>
<feature type="region of interest" description="Disordered" evidence="1">
    <location>
        <begin position="123"/>
        <end position="146"/>
    </location>
</feature>
<dbReference type="EMBL" id="KV427637">
    <property type="protein sequence ID" value="KZT04280.1"/>
    <property type="molecule type" value="Genomic_DNA"/>
</dbReference>
<organism evidence="2 3">
    <name type="scientific">Laetiporus sulphureus 93-53</name>
    <dbReference type="NCBI Taxonomy" id="1314785"/>
    <lineage>
        <taxon>Eukaryota</taxon>
        <taxon>Fungi</taxon>
        <taxon>Dikarya</taxon>
        <taxon>Basidiomycota</taxon>
        <taxon>Agaricomycotina</taxon>
        <taxon>Agaricomycetes</taxon>
        <taxon>Polyporales</taxon>
        <taxon>Laetiporus</taxon>
    </lineage>
</organism>
<dbReference type="InParanoid" id="A0A165D7J6"/>
<evidence type="ECO:0000313" key="3">
    <source>
        <dbReference type="Proteomes" id="UP000076871"/>
    </source>
</evidence>
<protein>
    <submittedName>
        <fullName evidence="2">Uncharacterized protein</fullName>
    </submittedName>
</protein>
<gene>
    <name evidence="2" type="ORF">LAESUDRAFT_728085</name>
</gene>
<dbReference type="GeneID" id="63826387"/>
<dbReference type="RefSeq" id="XP_040762020.1">
    <property type="nucleotide sequence ID" value="XM_040909358.1"/>
</dbReference>
<sequence>MHDPPLPFLSTTTKITIHDIIIRVDSDGSFHSSSPFKSQEKKYRRARLLHSEALNIIALLRDELIDHDKLECDAIHRQVADASYAGGSWYLETSERLWDFALRTFCKVSHTNIMASVHPARSQVTIPPSRPPQLASTTQKARSPSQASVTHWMPVVLLPVYYTPCTPVQTWWTPNVSSIVP</sequence>
<dbReference type="Proteomes" id="UP000076871">
    <property type="component" value="Unassembled WGS sequence"/>
</dbReference>
<evidence type="ECO:0000313" key="2">
    <source>
        <dbReference type="EMBL" id="KZT04280.1"/>
    </source>
</evidence>
<keyword evidence="3" id="KW-1185">Reference proteome</keyword>
<feature type="compositionally biased region" description="Polar residues" evidence="1">
    <location>
        <begin position="134"/>
        <end position="146"/>
    </location>
</feature>
<dbReference type="OrthoDB" id="2747521at2759"/>
<name>A0A165D7J6_9APHY</name>
<accession>A0A165D7J6</accession>
<reference evidence="2 3" key="1">
    <citation type="journal article" date="2016" name="Mol. Biol. Evol.">
        <title>Comparative Genomics of Early-Diverging Mushroom-Forming Fungi Provides Insights into the Origins of Lignocellulose Decay Capabilities.</title>
        <authorList>
            <person name="Nagy L.G."/>
            <person name="Riley R."/>
            <person name="Tritt A."/>
            <person name="Adam C."/>
            <person name="Daum C."/>
            <person name="Floudas D."/>
            <person name="Sun H."/>
            <person name="Yadav J.S."/>
            <person name="Pangilinan J."/>
            <person name="Larsson K.H."/>
            <person name="Matsuura K."/>
            <person name="Barry K."/>
            <person name="Labutti K."/>
            <person name="Kuo R."/>
            <person name="Ohm R.A."/>
            <person name="Bhattacharya S.S."/>
            <person name="Shirouzu T."/>
            <person name="Yoshinaga Y."/>
            <person name="Martin F.M."/>
            <person name="Grigoriev I.V."/>
            <person name="Hibbett D.S."/>
        </authorList>
    </citation>
    <scope>NUCLEOTIDE SEQUENCE [LARGE SCALE GENOMIC DNA]</scope>
    <source>
        <strain evidence="2 3">93-53</strain>
    </source>
</reference>
<evidence type="ECO:0000256" key="1">
    <source>
        <dbReference type="SAM" id="MobiDB-lite"/>
    </source>
</evidence>